<evidence type="ECO:0000256" key="2">
    <source>
        <dbReference type="ARBA" id="ARBA00004240"/>
    </source>
</evidence>
<evidence type="ECO:0000256" key="6">
    <source>
        <dbReference type="ARBA" id="ARBA00023136"/>
    </source>
</evidence>
<gene>
    <name evidence="7" type="ORF">Pc09g00080</name>
    <name evidence="7" type="ORF">PCH_Pc09g00080</name>
</gene>
<comment type="subcellular location">
    <subcellularLocation>
        <location evidence="2">Endoplasmic reticulum</location>
    </subcellularLocation>
    <subcellularLocation>
        <location evidence="3">Membrane</location>
    </subcellularLocation>
    <subcellularLocation>
        <location evidence="1">Mitochondrion</location>
    </subcellularLocation>
</comment>
<sequence>MPSLRSLWRRNRAEYVTSEHVPRTDFPSGIKLVCDPDDRVIRNCNGELIGSPGDGTIDIIFVHGLKGDREVTWTAPDATDPWSKTLLPGIFPAARILTFGYDPSVPKSQGVMPEDIVAKHAHDLLESLSSSRKKEDGTNTRPIVFALDMAGQRTELDLTNIFRSVRGIIFIDPPNHESGNASWTDNAFSSLGFVKDPNYINTTLLDAYSKDFVGVERRFHEMVAARSAGGQPPIKIAYFYEKTLKSEVKSQPVFSQLVNLDRTQIDMSEFANADAPGFMAVCEELRWCLANENANKTSQVDIPANQARLDSQYHHNQRQYNPGNAKQTIVVGGDYFKTRGNQNFYQRDVPQPPPYSM</sequence>
<dbReference type="GO" id="GO:0005739">
    <property type="term" value="C:mitochondrion"/>
    <property type="evidence" value="ECO:0007669"/>
    <property type="project" value="UniProtKB-SubCell"/>
</dbReference>
<accession>B6GWK5</accession>
<keyword evidence="8" id="KW-1185">Reference proteome</keyword>
<keyword evidence="4" id="KW-0256">Endoplasmic reticulum</keyword>
<evidence type="ECO:0000256" key="4">
    <source>
        <dbReference type="ARBA" id="ARBA00022824"/>
    </source>
</evidence>
<dbReference type="PANTHER" id="PTHR48182:SF2">
    <property type="entry name" value="PROTEIN SERAC1"/>
    <property type="match status" value="1"/>
</dbReference>
<organism evidence="7 8">
    <name type="scientific">Penicillium rubens (strain ATCC 28089 / DSM 1075 / NRRL 1951 / Wisconsin 54-1255)</name>
    <name type="common">Penicillium chrysogenum</name>
    <dbReference type="NCBI Taxonomy" id="500485"/>
    <lineage>
        <taxon>Eukaryota</taxon>
        <taxon>Fungi</taxon>
        <taxon>Dikarya</taxon>
        <taxon>Ascomycota</taxon>
        <taxon>Pezizomycotina</taxon>
        <taxon>Eurotiomycetes</taxon>
        <taxon>Eurotiomycetidae</taxon>
        <taxon>Eurotiales</taxon>
        <taxon>Aspergillaceae</taxon>
        <taxon>Penicillium</taxon>
        <taxon>Penicillium chrysogenum species complex</taxon>
    </lineage>
</organism>
<dbReference type="Proteomes" id="UP000000724">
    <property type="component" value="Contig Pc00c09"/>
</dbReference>
<evidence type="ECO:0000256" key="1">
    <source>
        <dbReference type="ARBA" id="ARBA00004173"/>
    </source>
</evidence>
<dbReference type="GO" id="GO:0005783">
    <property type="term" value="C:endoplasmic reticulum"/>
    <property type="evidence" value="ECO:0007669"/>
    <property type="project" value="UniProtKB-SubCell"/>
</dbReference>
<keyword evidence="6" id="KW-0472">Membrane</keyword>
<dbReference type="AlphaFoldDB" id="B6GWK5"/>
<protein>
    <submittedName>
        <fullName evidence="7">Pc09g00080 protein</fullName>
    </submittedName>
</protein>
<evidence type="ECO:0000313" key="7">
    <source>
        <dbReference type="EMBL" id="CAP79255.1"/>
    </source>
</evidence>
<evidence type="ECO:0000313" key="8">
    <source>
        <dbReference type="Proteomes" id="UP000000724"/>
    </source>
</evidence>
<dbReference type="VEuPathDB" id="FungiDB:PCH_Pc09g00080"/>
<dbReference type="OrthoDB" id="427518at2759"/>
<reference evidence="7 8" key="1">
    <citation type="journal article" date="2008" name="Nat. Biotechnol.">
        <title>Genome sequencing and analysis of the filamentous fungus Penicillium chrysogenum.</title>
        <authorList>
            <person name="van den Berg M.A."/>
            <person name="Albang R."/>
            <person name="Albermann K."/>
            <person name="Badger J.H."/>
            <person name="Daran J.-M."/>
            <person name="Driessen A.J.M."/>
            <person name="Garcia-Estrada C."/>
            <person name="Fedorova N.D."/>
            <person name="Harris D.M."/>
            <person name="Heijne W.H.M."/>
            <person name="Joardar V.S."/>
            <person name="Kiel J.A.K.W."/>
            <person name="Kovalchuk A."/>
            <person name="Martin J.F."/>
            <person name="Nierman W.C."/>
            <person name="Nijland J.G."/>
            <person name="Pronk J.T."/>
            <person name="Roubos J.A."/>
            <person name="van der Klei I.J."/>
            <person name="van Peij N.N.M.E."/>
            <person name="Veenhuis M."/>
            <person name="von Doehren H."/>
            <person name="Wagner C."/>
            <person name="Wortman J.R."/>
            <person name="Bovenberg R.A.L."/>
        </authorList>
    </citation>
    <scope>NUCLEOTIDE SEQUENCE [LARGE SCALE GENOMIC DNA]</scope>
    <source>
        <strain evidence="8">ATCC 28089 / DSM 1075 / NRRL 1951 / Wisconsin 54-1255</strain>
    </source>
</reference>
<dbReference type="GO" id="GO:0016020">
    <property type="term" value="C:membrane"/>
    <property type="evidence" value="ECO:0007669"/>
    <property type="project" value="UniProtKB-SubCell"/>
</dbReference>
<dbReference type="PANTHER" id="PTHR48182">
    <property type="entry name" value="PROTEIN SERAC1"/>
    <property type="match status" value="1"/>
</dbReference>
<dbReference type="HOGENOM" id="CLU_000288_182_0_1"/>
<name>B6GWK5_PENRW</name>
<evidence type="ECO:0000256" key="5">
    <source>
        <dbReference type="ARBA" id="ARBA00023128"/>
    </source>
</evidence>
<dbReference type="InterPro" id="IPR052374">
    <property type="entry name" value="SERAC1"/>
</dbReference>
<proteinExistence type="predicted"/>
<dbReference type="EMBL" id="AM920424">
    <property type="protein sequence ID" value="CAP79255.1"/>
    <property type="molecule type" value="Genomic_DNA"/>
</dbReference>
<keyword evidence="5" id="KW-0496">Mitochondrion</keyword>
<dbReference type="BioCyc" id="PCHR:PC09G00080-MONOMER"/>
<dbReference type="eggNOG" id="KOG2029">
    <property type="taxonomic scope" value="Eukaryota"/>
</dbReference>
<evidence type="ECO:0000256" key="3">
    <source>
        <dbReference type="ARBA" id="ARBA00004370"/>
    </source>
</evidence>